<comment type="similarity">
    <text evidence="2">Belongs to the glycosyl hydrolase 3 family.</text>
</comment>
<organism evidence="9 10">
    <name type="scientific">Gilvirhabdus luticola</name>
    <dbReference type="NCBI Taxonomy" id="3079858"/>
    <lineage>
        <taxon>Bacteria</taxon>
        <taxon>Pseudomonadati</taxon>
        <taxon>Bacteroidota</taxon>
        <taxon>Flavobacteriia</taxon>
        <taxon>Flavobacteriales</taxon>
        <taxon>Flavobacteriaceae</taxon>
        <taxon>Gilvirhabdus</taxon>
    </lineage>
</organism>
<dbReference type="EMBL" id="JAWHTF010000001">
    <property type="protein sequence ID" value="MDU8884578.1"/>
    <property type="molecule type" value="Genomic_DNA"/>
</dbReference>
<evidence type="ECO:0000256" key="3">
    <source>
        <dbReference type="ARBA" id="ARBA00012744"/>
    </source>
</evidence>
<dbReference type="Gene3D" id="3.20.20.300">
    <property type="entry name" value="Glycoside hydrolase, family 3, N-terminal domain"/>
    <property type="match status" value="1"/>
</dbReference>
<evidence type="ECO:0000256" key="4">
    <source>
        <dbReference type="ARBA" id="ARBA00022729"/>
    </source>
</evidence>
<evidence type="ECO:0000256" key="2">
    <source>
        <dbReference type="ARBA" id="ARBA00005336"/>
    </source>
</evidence>
<evidence type="ECO:0000256" key="5">
    <source>
        <dbReference type="ARBA" id="ARBA00022801"/>
    </source>
</evidence>
<dbReference type="Gene3D" id="3.40.50.1700">
    <property type="entry name" value="Glycoside hydrolase family 3 C-terminal domain"/>
    <property type="match status" value="1"/>
</dbReference>
<keyword evidence="6" id="KW-0326">Glycosidase</keyword>
<dbReference type="PANTHER" id="PTHR30620">
    <property type="entry name" value="PERIPLASMIC BETA-GLUCOSIDASE-RELATED"/>
    <property type="match status" value="1"/>
</dbReference>
<dbReference type="Pfam" id="PF01915">
    <property type="entry name" value="Glyco_hydro_3_C"/>
    <property type="match status" value="1"/>
</dbReference>
<evidence type="ECO:0000313" key="9">
    <source>
        <dbReference type="EMBL" id="MDU8884578.1"/>
    </source>
</evidence>
<dbReference type="PROSITE" id="PS51257">
    <property type="entry name" value="PROKAR_LIPOPROTEIN"/>
    <property type="match status" value="1"/>
</dbReference>
<sequence>MNKSTFYFLTFIILAGCQQSQKKKESLELNEVVQGKSTILVDQNGVQFRDLNKNKKLDIYEDINQPIEARIDDLLSQMTLEEKAGMMFINGAPVSADAKPDGKEGLEGPASRMASVVENMDKLKMTHFNIWSIPADPNFFAKWYNNTQQVAEKTRLGIPITIASDPRHHFSNTIFSMSAKGFAQFCEMPGFAAIGDENLVAEFANIVRQEYLAIGIREALHPQIDLATEPRWARISGNFSEDAELTARLVKPYIRGLQGEKLSNGIACMTKHFPGGGPQKEGLDPHFSFQKGQIYPGDNFDYHLIPFEAAFEVNTAAIMPYYGVPTDQTDENVAMAYNKTIITTLLREKYKYDGVVCTDWGLITDLPMGPDVVWKARAWGVEDLNAADRALKIIEAGCDQFGGENRPELVVQLVKEGKLTEERIDVSIKRLLKQKFELGLFDNPFVDETKVNEIVGTEASVALGEKTQKISMTLLKNDKSTLPLSQKKFKVYLENIDSAAVANYAEVVATPEAADFAIIRLNTPWYPAETNVPMAKGFHHGDLDFKGDEKQRILDLLNKVPTIVDIYLDRPAVIPEITNAAAALIANYGASDKSVCEVLFGNTAPQGKLPFELPSSMDTVKNQKTDVPYDSENPLFEFGFGLEYHKKEN</sequence>
<evidence type="ECO:0000259" key="8">
    <source>
        <dbReference type="Pfam" id="PF01915"/>
    </source>
</evidence>
<dbReference type="RefSeq" id="WP_316660285.1">
    <property type="nucleotide sequence ID" value="NZ_JAWHTF010000001.1"/>
</dbReference>
<dbReference type="InterPro" id="IPR036962">
    <property type="entry name" value="Glyco_hydro_3_N_sf"/>
</dbReference>
<keyword evidence="10" id="KW-1185">Reference proteome</keyword>
<feature type="domain" description="Glycoside hydrolase family 3 C-terminal" evidence="8">
    <location>
        <begin position="494"/>
        <end position="644"/>
    </location>
</feature>
<gene>
    <name evidence="9" type="ORF">RXV94_00300</name>
</gene>
<dbReference type="InterPro" id="IPR017853">
    <property type="entry name" value="GH"/>
</dbReference>
<dbReference type="InterPro" id="IPR036881">
    <property type="entry name" value="Glyco_hydro_3_C_sf"/>
</dbReference>
<evidence type="ECO:0000256" key="6">
    <source>
        <dbReference type="ARBA" id="ARBA00023295"/>
    </source>
</evidence>
<dbReference type="PANTHER" id="PTHR30620:SF16">
    <property type="entry name" value="LYSOSOMAL BETA GLUCOSIDASE"/>
    <property type="match status" value="1"/>
</dbReference>
<dbReference type="InterPro" id="IPR051915">
    <property type="entry name" value="Cellulose_Degrad_GH3"/>
</dbReference>
<dbReference type="PRINTS" id="PR00133">
    <property type="entry name" value="GLHYDRLASE3"/>
</dbReference>
<protein>
    <recommendedName>
        <fullName evidence="3">beta-glucosidase</fullName>
        <ecNumber evidence="3">3.2.1.21</ecNumber>
    </recommendedName>
</protein>
<dbReference type="Proteomes" id="UP001268651">
    <property type="component" value="Unassembled WGS sequence"/>
</dbReference>
<dbReference type="Pfam" id="PF00933">
    <property type="entry name" value="Glyco_hydro_3"/>
    <property type="match status" value="1"/>
</dbReference>
<accession>A0ABU3U2D9</accession>
<dbReference type="EC" id="3.2.1.21" evidence="3"/>
<reference evidence="9 10" key="1">
    <citation type="submission" date="2023-10" db="EMBL/GenBank/DDBJ databases">
        <title>Marimonas sp. nov. isolated from tidal mud flat.</title>
        <authorList>
            <person name="Jaincy N.J."/>
            <person name="Srinivasan S."/>
            <person name="Lee S.-S."/>
        </authorList>
    </citation>
    <scope>NUCLEOTIDE SEQUENCE [LARGE SCALE GENOMIC DNA]</scope>
    <source>
        <strain evidence="9 10">MJ-SS3</strain>
    </source>
</reference>
<evidence type="ECO:0000259" key="7">
    <source>
        <dbReference type="Pfam" id="PF00933"/>
    </source>
</evidence>
<feature type="domain" description="Glycoside hydrolase family 3 N-terminal" evidence="7">
    <location>
        <begin position="144"/>
        <end position="433"/>
    </location>
</feature>
<evidence type="ECO:0000313" key="10">
    <source>
        <dbReference type="Proteomes" id="UP001268651"/>
    </source>
</evidence>
<dbReference type="GO" id="GO:0016787">
    <property type="term" value="F:hydrolase activity"/>
    <property type="evidence" value="ECO:0007669"/>
    <property type="project" value="UniProtKB-KW"/>
</dbReference>
<name>A0ABU3U2D9_9FLAO</name>
<comment type="caution">
    <text evidence="9">The sequence shown here is derived from an EMBL/GenBank/DDBJ whole genome shotgun (WGS) entry which is preliminary data.</text>
</comment>
<dbReference type="SUPFAM" id="SSF51445">
    <property type="entry name" value="(Trans)glycosidases"/>
    <property type="match status" value="1"/>
</dbReference>
<dbReference type="InterPro" id="IPR002772">
    <property type="entry name" value="Glyco_hydro_3_C"/>
</dbReference>
<dbReference type="InterPro" id="IPR001764">
    <property type="entry name" value="Glyco_hydro_3_N"/>
</dbReference>
<keyword evidence="5 9" id="KW-0378">Hydrolase</keyword>
<comment type="catalytic activity">
    <reaction evidence="1">
        <text>Hydrolysis of terminal, non-reducing beta-D-glucosyl residues with release of beta-D-glucose.</text>
        <dbReference type="EC" id="3.2.1.21"/>
    </reaction>
</comment>
<dbReference type="SUPFAM" id="SSF52279">
    <property type="entry name" value="Beta-D-glucan exohydrolase, C-terminal domain"/>
    <property type="match status" value="1"/>
</dbReference>
<keyword evidence="4" id="KW-0732">Signal</keyword>
<evidence type="ECO:0000256" key="1">
    <source>
        <dbReference type="ARBA" id="ARBA00000448"/>
    </source>
</evidence>
<proteinExistence type="inferred from homology"/>